<gene>
    <name evidence="2" type="ORF">R1sor_013152</name>
</gene>
<feature type="compositionally biased region" description="Basic and acidic residues" evidence="1">
    <location>
        <begin position="429"/>
        <end position="444"/>
    </location>
</feature>
<protein>
    <submittedName>
        <fullName evidence="2">Uncharacterized protein</fullName>
    </submittedName>
</protein>
<feature type="compositionally biased region" description="Polar residues" evidence="1">
    <location>
        <begin position="481"/>
        <end position="493"/>
    </location>
</feature>
<dbReference type="AlphaFoldDB" id="A0ABD3H6A3"/>
<comment type="caution">
    <text evidence="2">The sequence shown here is derived from an EMBL/GenBank/DDBJ whole genome shotgun (WGS) entry which is preliminary data.</text>
</comment>
<feature type="region of interest" description="Disordered" evidence="1">
    <location>
        <begin position="394"/>
        <end position="493"/>
    </location>
</feature>
<evidence type="ECO:0000313" key="2">
    <source>
        <dbReference type="EMBL" id="KAL3686843.1"/>
    </source>
</evidence>
<accession>A0ABD3H6A3</accession>
<dbReference type="EMBL" id="JBJQOH010000004">
    <property type="protein sequence ID" value="KAL3686843.1"/>
    <property type="molecule type" value="Genomic_DNA"/>
</dbReference>
<reference evidence="2 3" key="1">
    <citation type="submission" date="2024-09" db="EMBL/GenBank/DDBJ databases">
        <title>Chromosome-scale assembly of Riccia sorocarpa.</title>
        <authorList>
            <person name="Paukszto L."/>
        </authorList>
    </citation>
    <scope>NUCLEOTIDE SEQUENCE [LARGE SCALE GENOMIC DNA]</scope>
    <source>
        <strain evidence="2">LP-2024</strain>
        <tissue evidence="2">Aerial parts of the thallus</tissue>
    </source>
</reference>
<proteinExistence type="predicted"/>
<keyword evidence="3" id="KW-1185">Reference proteome</keyword>
<sequence length="493" mass="54920">MAPHPSPATLSQDPEFMSSLSAMFAASSSTQLPFTQEQLAGLIATYVPLAANRRSAPLQPVTQSPLRQSSPVIPITQTPPVHPSTAPVRPPVVRPSTAPTPATIPVPACDPTPRASSSQSHGRARGRSHEPEVAPGPGRRVRGRRDRHDATPTIVLSGIGLPKLLSRKCLLDAVRKVCGLRVQDHQTVSELSEEQIYRIKLEVRGRFSNGIDISEDELEKMLMKYLRDHKNHYLSLLKNRLEEIDHVADPNAELTIGRPGRLREQSLAPLLHIARQIFWFGYIDTMQHELALARSVEEAGGQPTRPSTYYARGLEIAREKSALYGLPDEKYALAAERRDTRYEKGWRTTHHWGQMGLHGFKCRFFQRFRREVSAAEREYANEYGEDRLIEFLNGGGTFHNDEDINEDEDAPPPPPPAGADGAGPSHHWHSQERDVALDSEDRRYIYTVVGRVESSQVGNREVPVPHEEDPAPRVRGEPTESGRSSANPSQHMG</sequence>
<dbReference type="Proteomes" id="UP001633002">
    <property type="component" value="Unassembled WGS sequence"/>
</dbReference>
<organism evidence="2 3">
    <name type="scientific">Riccia sorocarpa</name>
    <dbReference type="NCBI Taxonomy" id="122646"/>
    <lineage>
        <taxon>Eukaryota</taxon>
        <taxon>Viridiplantae</taxon>
        <taxon>Streptophyta</taxon>
        <taxon>Embryophyta</taxon>
        <taxon>Marchantiophyta</taxon>
        <taxon>Marchantiopsida</taxon>
        <taxon>Marchantiidae</taxon>
        <taxon>Marchantiales</taxon>
        <taxon>Ricciaceae</taxon>
        <taxon>Riccia</taxon>
    </lineage>
</organism>
<feature type="compositionally biased region" description="Basic and acidic residues" evidence="1">
    <location>
        <begin position="463"/>
        <end position="480"/>
    </location>
</feature>
<feature type="compositionally biased region" description="Polar residues" evidence="1">
    <location>
        <begin position="60"/>
        <end position="79"/>
    </location>
</feature>
<evidence type="ECO:0000313" key="3">
    <source>
        <dbReference type="Proteomes" id="UP001633002"/>
    </source>
</evidence>
<evidence type="ECO:0000256" key="1">
    <source>
        <dbReference type="SAM" id="MobiDB-lite"/>
    </source>
</evidence>
<name>A0ABD3H6A3_9MARC</name>
<feature type="region of interest" description="Disordered" evidence="1">
    <location>
        <begin position="58"/>
        <end position="147"/>
    </location>
</feature>